<keyword evidence="2" id="KW-1185">Reference proteome</keyword>
<dbReference type="OMA" id="KHHFTHA"/>
<organism evidence="1 2">
    <name type="scientific">Ciona savignyi</name>
    <name type="common">Pacific transparent sea squirt</name>
    <dbReference type="NCBI Taxonomy" id="51511"/>
    <lineage>
        <taxon>Eukaryota</taxon>
        <taxon>Metazoa</taxon>
        <taxon>Chordata</taxon>
        <taxon>Tunicata</taxon>
        <taxon>Ascidiacea</taxon>
        <taxon>Phlebobranchia</taxon>
        <taxon>Cionidae</taxon>
        <taxon>Ciona</taxon>
    </lineage>
</organism>
<evidence type="ECO:0000313" key="1">
    <source>
        <dbReference type="Ensembl" id="ENSCSAVP00000014918.1"/>
    </source>
</evidence>
<accession>H2ZBF3</accession>
<evidence type="ECO:0000313" key="2">
    <source>
        <dbReference type="Proteomes" id="UP000007875"/>
    </source>
</evidence>
<reference evidence="1" key="2">
    <citation type="submission" date="2025-08" db="UniProtKB">
        <authorList>
            <consortium name="Ensembl"/>
        </authorList>
    </citation>
    <scope>IDENTIFICATION</scope>
</reference>
<dbReference type="Ensembl" id="ENSCSAVT00000015092.1">
    <property type="protein sequence ID" value="ENSCSAVP00000014918.1"/>
    <property type="gene ID" value="ENSCSAVG00000008734.1"/>
</dbReference>
<sequence>MDFQDAEKLNCSSKDIINSVSKKWKFYFEVRRREDGFDPTPSYIPRRLFPNLLPRPMLMQAPQDVSLKHHFTHAQVRSALGKIQSYQPHSTPPAHRSPRGEKIHRNVKRILKQVRIDHPMWDANQHADNKHVLRHHVGRKPGLIPKNAKPIKKSVPVLLRATPPYISDQEKQRLLDSTCELILGTEGIGMSKTPYMEMGNTKLQNQASPTLMQYNFTAPIHRKYIEASPRTIPNSAFIRKGKSLYIVRQPWTP</sequence>
<dbReference type="HOGENOM" id="CLU_1098197_0_0_1"/>
<proteinExistence type="predicted"/>
<dbReference type="GeneTree" id="ENSGT00530000067947"/>
<dbReference type="InParanoid" id="H2ZBF3"/>
<protein>
    <submittedName>
        <fullName evidence="1">Uncharacterized protein</fullName>
    </submittedName>
</protein>
<name>H2ZBF3_CIOSA</name>
<reference evidence="2" key="1">
    <citation type="submission" date="2003-08" db="EMBL/GenBank/DDBJ databases">
        <authorList>
            <person name="Birren B."/>
            <person name="Nusbaum C."/>
            <person name="Abebe A."/>
            <person name="Abouelleil A."/>
            <person name="Adekoya E."/>
            <person name="Ait-zahra M."/>
            <person name="Allen N."/>
            <person name="Allen T."/>
            <person name="An P."/>
            <person name="Anderson M."/>
            <person name="Anderson S."/>
            <person name="Arachchi H."/>
            <person name="Armbruster J."/>
            <person name="Bachantsang P."/>
            <person name="Baldwin J."/>
            <person name="Barry A."/>
            <person name="Bayul T."/>
            <person name="Blitshsteyn B."/>
            <person name="Bloom T."/>
            <person name="Blye J."/>
            <person name="Boguslavskiy L."/>
            <person name="Borowsky M."/>
            <person name="Boukhgalter B."/>
            <person name="Brunache A."/>
            <person name="Butler J."/>
            <person name="Calixte N."/>
            <person name="Calvo S."/>
            <person name="Camarata J."/>
            <person name="Campo K."/>
            <person name="Chang J."/>
            <person name="Cheshatsang Y."/>
            <person name="Citroen M."/>
            <person name="Collymore A."/>
            <person name="Considine T."/>
            <person name="Cook A."/>
            <person name="Cooke P."/>
            <person name="Corum B."/>
            <person name="Cuomo C."/>
            <person name="David R."/>
            <person name="Dawoe T."/>
            <person name="Degray S."/>
            <person name="Dodge S."/>
            <person name="Dooley K."/>
            <person name="Dorje P."/>
            <person name="Dorjee K."/>
            <person name="Dorris L."/>
            <person name="Duffey N."/>
            <person name="Dupes A."/>
            <person name="Elkins T."/>
            <person name="Engels R."/>
            <person name="Erickson J."/>
            <person name="Farina A."/>
            <person name="Faro S."/>
            <person name="Ferreira P."/>
            <person name="Fischer H."/>
            <person name="Fitzgerald M."/>
            <person name="Foley K."/>
            <person name="Gage D."/>
            <person name="Galagan J."/>
            <person name="Gearin G."/>
            <person name="Gnerre S."/>
            <person name="Gnirke A."/>
            <person name="Goyette A."/>
            <person name="Graham J."/>
            <person name="Grandbois E."/>
            <person name="Gyaltsen K."/>
            <person name="Hafez N."/>
            <person name="Hagopian D."/>
            <person name="Hagos B."/>
            <person name="Hall J."/>
            <person name="Hatcher B."/>
            <person name="Heller A."/>
            <person name="Higgins H."/>
            <person name="Honan T."/>
            <person name="Horn A."/>
            <person name="Houde N."/>
            <person name="Hughes L."/>
            <person name="Hulme W."/>
            <person name="Husby E."/>
            <person name="Iliev I."/>
            <person name="Jaffe D."/>
            <person name="Jones C."/>
            <person name="Kamal M."/>
            <person name="Kamat A."/>
            <person name="Kamvysselis M."/>
            <person name="Karlsson E."/>
            <person name="Kells C."/>
            <person name="Kieu A."/>
            <person name="Kisner P."/>
            <person name="Kodira C."/>
            <person name="Kulbokas E."/>
            <person name="Labutti K."/>
            <person name="Lama D."/>
            <person name="Landers T."/>
            <person name="Leger J."/>
            <person name="Levine S."/>
            <person name="Lewis D."/>
            <person name="Lewis T."/>
            <person name="Lindblad-toh K."/>
            <person name="Liu X."/>
            <person name="Lokyitsang T."/>
            <person name="Lokyitsang Y."/>
            <person name="Lucien O."/>
            <person name="Lui A."/>
            <person name="Ma L.J."/>
            <person name="Mabbitt R."/>
            <person name="Macdonald J."/>
            <person name="Maclean C."/>
            <person name="Major J."/>
            <person name="Manning J."/>
            <person name="Marabella R."/>
            <person name="Maru K."/>
            <person name="Matthews C."/>
            <person name="Mauceli E."/>
            <person name="Mccarthy M."/>
            <person name="Mcdonough S."/>
            <person name="Mcghee T."/>
            <person name="Meldrim J."/>
            <person name="Meneus L."/>
            <person name="Mesirov J."/>
            <person name="Mihalev A."/>
            <person name="Mihova T."/>
            <person name="Mikkelsen T."/>
            <person name="Mlenga V."/>
            <person name="Moru K."/>
            <person name="Mozes J."/>
            <person name="Mulrain L."/>
            <person name="Munson G."/>
            <person name="Naylor J."/>
            <person name="Newes C."/>
            <person name="Nguyen C."/>
            <person name="Nguyen N."/>
            <person name="Nguyen T."/>
            <person name="Nicol R."/>
            <person name="Nielsen C."/>
            <person name="Nizzari M."/>
            <person name="Norbu C."/>
            <person name="Norbu N."/>
            <person name="O'donnell P."/>
            <person name="Okoawo O."/>
            <person name="O'leary S."/>
            <person name="Omotosho B."/>
            <person name="O'neill K."/>
            <person name="Osman S."/>
            <person name="Parker S."/>
            <person name="Perrin D."/>
            <person name="Phunkhang P."/>
            <person name="Piqani B."/>
            <person name="Purcell S."/>
            <person name="Rachupka T."/>
            <person name="Ramasamy U."/>
            <person name="Rameau R."/>
            <person name="Ray V."/>
            <person name="Raymond C."/>
            <person name="Retta R."/>
            <person name="Richardson S."/>
            <person name="Rise C."/>
            <person name="Rodriguez J."/>
            <person name="Rogers J."/>
            <person name="Rogov P."/>
            <person name="Rutman M."/>
            <person name="Schupbach R."/>
            <person name="Seaman C."/>
            <person name="Settipalli S."/>
            <person name="Sharpe T."/>
            <person name="Sheridan J."/>
            <person name="Sherpa N."/>
            <person name="Shi J."/>
            <person name="Smirnov S."/>
            <person name="Smith C."/>
            <person name="Sougnez C."/>
            <person name="Spencer B."/>
            <person name="Stalker J."/>
            <person name="Stange-thomann N."/>
            <person name="Stavropoulos S."/>
            <person name="Stetson K."/>
            <person name="Stone C."/>
            <person name="Stone S."/>
            <person name="Stubbs M."/>
            <person name="Talamas J."/>
            <person name="Tchuinga P."/>
            <person name="Tenzing P."/>
            <person name="Tesfaye S."/>
            <person name="Theodore J."/>
            <person name="Thoulutsang Y."/>
            <person name="Topham K."/>
            <person name="Towey S."/>
            <person name="Tsamla T."/>
            <person name="Tsomo N."/>
            <person name="Vallee D."/>
            <person name="Vassiliev H."/>
            <person name="Venkataraman V."/>
            <person name="Vinson J."/>
            <person name="Vo A."/>
            <person name="Wade C."/>
            <person name="Wang S."/>
            <person name="Wangchuk T."/>
            <person name="Wangdi T."/>
            <person name="Whittaker C."/>
            <person name="Wilkinson J."/>
            <person name="Wu Y."/>
            <person name="Wyman D."/>
            <person name="Yadav S."/>
            <person name="Yang S."/>
            <person name="Yang X."/>
            <person name="Yeager S."/>
            <person name="Yee E."/>
            <person name="Young G."/>
            <person name="Zainoun J."/>
            <person name="Zembeck L."/>
            <person name="Zimmer A."/>
            <person name="Zody M."/>
            <person name="Lander E."/>
        </authorList>
    </citation>
    <scope>NUCLEOTIDE SEQUENCE [LARGE SCALE GENOMIC DNA]</scope>
</reference>
<reference evidence="1" key="3">
    <citation type="submission" date="2025-09" db="UniProtKB">
        <authorList>
            <consortium name="Ensembl"/>
        </authorList>
    </citation>
    <scope>IDENTIFICATION</scope>
</reference>
<dbReference type="AlphaFoldDB" id="H2ZBF3"/>
<dbReference type="Proteomes" id="UP000007875">
    <property type="component" value="Unassembled WGS sequence"/>
</dbReference>